<evidence type="ECO:0000256" key="1">
    <source>
        <dbReference type="SAM" id="MobiDB-lite"/>
    </source>
</evidence>
<reference evidence="2" key="1">
    <citation type="journal article" date="2020" name="Stud. Mycol.">
        <title>101 Dothideomycetes genomes: a test case for predicting lifestyles and emergence of pathogens.</title>
        <authorList>
            <person name="Haridas S."/>
            <person name="Albert R."/>
            <person name="Binder M."/>
            <person name="Bloem J."/>
            <person name="Labutti K."/>
            <person name="Salamov A."/>
            <person name="Andreopoulos B."/>
            <person name="Baker S."/>
            <person name="Barry K."/>
            <person name="Bills G."/>
            <person name="Bluhm B."/>
            <person name="Cannon C."/>
            <person name="Castanera R."/>
            <person name="Culley D."/>
            <person name="Daum C."/>
            <person name="Ezra D."/>
            <person name="Gonzalez J."/>
            <person name="Henrissat B."/>
            <person name="Kuo A."/>
            <person name="Liang C."/>
            <person name="Lipzen A."/>
            <person name="Lutzoni F."/>
            <person name="Magnuson J."/>
            <person name="Mondo S."/>
            <person name="Nolan M."/>
            <person name="Ohm R."/>
            <person name="Pangilinan J."/>
            <person name="Park H.-J."/>
            <person name="Ramirez L."/>
            <person name="Alfaro M."/>
            <person name="Sun H."/>
            <person name="Tritt A."/>
            <person name="Yoshinaga Y."/>
            <person name="Zwiers L.-H."/>
            <person name="Turgeon B."/>
            <person name="Goodwin S."/>
            <person name="Spatafora J."/>
            <person name="Crous P."/>
            <person name="Grigoriev I."/>
        </authorList>
    </citation>
    <scope>NUCLEOTIDE SEQUENCE</scope>
    <source>
        <strain evidence="2">CBS 109.77</strain>
    </source>
</reference>
<feature type="region of interest" description="Disordered" evidence="1">
    <location>
        <begin position="73"/>
        <end position="93"/>
    </location>
</feature>
<sequence>MNMGVSLCCTSFVQARDIYSRAYIERRDAPRLCDSCDAGWRAIHVGRSRVESSRVASRLTPCYERRFFATVEQGKKKKKPHQSRNHTPPKIHYPSMSRDLTVDHFLIMTSLSYTVWSAPMSLRIRVLKIEKNNKSMNEKSRYPPNVYQSKFSSSKLLPSLLGSFWVAFE</sequence>
<gene>
    <name evidence="2" type="ORF">K505DRAFT_164239</name>
</gene>
<evidence type="ECO:0000313" key="2">
    <source>
        <dbReference type="EMBL" id="KAF2785732.1"/>
    </source>
</evidence>
<dbReference type="Proteomes" id="UP000799757">
    <property type="component" value="Unassembled WGS sequence"/>
</dbReference>
<accession>A0A6A6WNR0</accession>
<dbReference type="AlphaFoldDB" id="A0A6A6WNR0"/>
<evidence type="ECO:0000313" key="3">
    <source>
        <dbReference type="Proteomes" id="UP000799757"/>
    </source>
</evidence>
<protein>
    <submittedName>
        <fullName evidence="2">Uncharacterized protein</fullName>
    </submittedName>
</protein>
<proteinExistence type="predicted"/>
<dbReference type="EMBL" id="MU002705">
    <property type="protein sequence ID" value="KAF2785732.1"/>
    <property type="molecule type" value="Genomic_DNA"/>
</dbReference>
<organism evidence="2 3">
    <name type="scientific">Melanomma pulvis-pyrius CBS 109.77</name>
    <dbReference type="NCBI Taxonomy" id="1314802"/>
    <lineage>
        <taxon>Eukaryota</taxon>
        <taxon>Fungi</taxon>
        <taxon>Dikarya</taxon>
        <taxon>Ascomycota</taxon>
        <taxon>Pezizomycotina</taxon>
        <taxon>Dothideomycetes</taxon>
        <taxon>Pleosporomycetidae</taxon>
        <taxon>Pleosporales</taxon>
        <taxon>Melanommataceae</taxon>
        <taxon>Melanomma</taxon>
    </lineage>
</organism>
<name>A0A6A6WNR0_9PLEO</name>
<keyword evidence="3" id="KW-1185">Reference proteome</keyword>
<feature type="compositionally biased region" description="Basic residues" evidence="1">
    <location>
        <begin position="75"/>
        <end position="89"/>
    </location>
</feature>